<comment type="caution">
    <text evidence="8">The sequence shown here is derived from an EMBL/GenBank/DDBJ whole genome shotgun (WGS) entry which is preliminary data.</text>
</comment>
<dbReference type="Proteomes" id="UP001356427">
    <property type="component" value="Unassembled WGS sequence"/>
</dbReference>
<dbReference type="PANTHER" id="PTHR15512">
    <property type="entry name" value="TERF1-INTERACTING NUCLEAR FACTOR 2"/>
    <property type="match status" value="1"/>
</dbReference>
<dbReference type="InterPro" id="IPR039098">
    <property type="entry name" value="TINF2"/>
</dbReference>
<proteinExistence type="predicted"/>
<evidence type="ECO:0000256" key="3">
    <source>
        <dbReference type="ARBA" id="ARBA00022771"/>
    </source>
</evidence>
<dbReference type="Gene3D" id="3.30.160.60">
    <property type="entry name" value="Classic Zinc Finger"/>
    <property type="match status" value="4"/>
</dbReference>
<sequence>MALADDVGWLWSPEETKALISVWSDEQILLKMEQTCRNKHVYREISERLKDLGVKRTWKQCQNKMKALKYRYGQTRRDPCNSDRTTCPFFSELDEFLAAMPDMTESKETGDAEGRPLPLSSLRLLVPPLRLVSAALWQVVQRRDTMDYGLVEEFVTTVLEIIPDLMSYREKVQLIMGLRAQLVLELCRSDHSADPETIQPHLSKMRTCIITHREREIDTEVEASESNFLELVQTLLDDPIEREHFFQEVFPEEFGPMYDTALQTLMWEFLSRLEKLLPTPTFQQTASWLRPAPSMLKECAQSVTQPQPLKTLLQHHRCHDHLFTNAHSSCADDRILSSLYHTLSERVEMDIDEARSHSQSIATCAPRNERDTLIEQDNAEKERGMSLDTVKMAVEMIDRRTEEWRENNYEERLQHQLAYDVLQVEIVDGEDMSSTSLTTADNVGGTWSPKETEALISVWSNKQILHEMERSYRKKHVYSEISKQMKDLGVKRTWKQCQTKIKDMKFSYRQTLRNPSSSGRVTCPFFSELHTFLAATPDTTDIQFPESKETGKVSDAEVKSSDQDEGPSVDVKLENLHEEMASRKETHKTLTGEQTEGRKLDEAFHSPQCHSRMKIRRISHRCEQMVEDKSDLDLQPVVLLTPLDETLLMTGGDPRPVSHTTGQASKIRKRAKICSLCGKSFVEAKDLTTHMRTHTEQSPHQCTQCGEGFEHQDDLQKHQQNECDEMMNQQEANEHQHGKDRISGQSNDVGWTWSPEETKALISVWSDEQILLKMEQTYRNKHVYREISERLKDLGVKRTWKQCQNKMKALKWRYRETLRNPSSRPCPFFSELHEFLAAMPDMPESKETDDEEDNGRPLPLSSLRLLVPPLRLVSAALWQVVQRRDTMDYGLVEEFVTTVLEIIPDLMSYREKVQLIMGLRAQLVLELCRSDHSADLETIQPHLSRMRTCIITHREREIDTEVEASESNFLELVQTLLDDPIEREHFFQDIFPEEFGPMYDTALQTLMWEFLSRLEKLLPTPTFQQTASWLRPAPSMLKECAQYVTQPQPLKTLLQHHRCHDHLFTNAHSSFADDRILSSLSQTLSERVEIDIYEARSHSQSIATCAPRNERDTLIEQGNAEKERGMSLDTVKKAVEMMDRRTEEWRENNYEERLQHQLAYDVLQVEIVDGEDMSSTSSLTADEVGWTCWTPEETKALISVWSDEQILHKMEQSYRKKHVYREISECLKELGVKKTTKQCHNKMKALKWRYRETLRNPSSRPCPFFSELHTFLADMPESKETGKVSDGEVMSSDQDKGPSVDVELVHLNEEMVSRKVKDKTLTGDRTEVRKRDEAFCSPQSDSKMKIPPKKRCRKPMVEDMSSTTLADGTRAWTLEGTKALISIWSNKQVLQMMEQSYRKKHAYSEVSERLKNLGIKRTWKQCQSKIKHMKHSYRQVLRNPSSSGRATCPFFSELHKFLATMPDMPESNETGKVSDGEVMSSDQDEGPSVDVELEHLNEEMVSRKVKDKTLTGDRTEARKGDESISRKKQAVEDMSDLELQPVVLLTQLDDNGCVTGGAPRPVSHTTGQSSKISKRAKICSLCGKSFVEAKDLTTHMRTHTEQSPHQCTQCGEGFEHQDDLQKHQQNECDEMMNQQEANEHQHGKDRISGQSSNARFCLPQCFEETPE</sequence>
<dbReference type="Gene3D" id="1.10.10.60">
    <property type="entry name" value="Homeodomain-like"/>
    <property type="match status" value="5"/>
</dbReference>
<dbReference type="Pfam" id="PF14973">
    <property type="entry name" value="TINF2_N"/>
    <property type="match status" value="2"/>
</dbReference>
<dbReference type="FunFam" id="3.30.160.60:FF:000110">
    <property type="entry name" value="Zinc finger protein-like"/>
    <property type="match status" value="2"/>
</dbReference>
<dbReference type="GO" id="GO:0008270">
    <property type="term" value="F:zinc ion binding"/>
    <property type="evidence" value="ECO:0007669"/>
    <property type="project" value="UniProtKB-KW"/>
</dbReference>
<feature type="region of interest" description="Disordered" evidence="6">
    <location>
        <begin position="1506"/>
        <end position="1529"/>
    </location>
</feature>
<reference evidence="8 9" key="1">
    <citation type="submission" date="2021-04" db="EMBL/GenBank/DDBJ databases">
        <authorList>
            <person name="De Guttry C."/>
            <person name="Zahm M."/>
            <person name="Klopp C."/>
            <person name="Cabau C."/>
            <person name="Louis A."/>
            <person name="Berthelot C."/>
            <person name="Parey E."/>
            <person name="Roest Crollius H."/>
            <person name="Montfort J."/>
            <person name="Robinson-Rechavi M."/>
            <person name="Bucao C."/>
            <person name="Bouchez O."/>
            <person name="Gislard M."/>
            <person name="Lluch J."/>
            <person name="Milhes M."/>
            <person name="Lampietro C."/>
            <person name="Lopez Roques C."/>
            <person name="Donnadieu C."/>
            <person name="Braasch I."/>
            <person name="Desvignes T."/>
            <person name="Postlethwait J."/>
            <person name="Bobe J."/>
            <person name="Wedekind C."/>
            <person name="Guiguen Y."/>
        </authorList>
    </citation>
    <scope>NUCLEOTIDE SEQUENCE [LARGE SCALE GENOMIC DNA]</scope>
    <source>
        <strain evidence="8">Cs_M1</strain>
        <tissue evidence="8">Blood</tissue>
    </source>
</reference>
<evidence type="ECO:0000256" key="2">
    <source>
        <dbReference type="ARBA" id="ARBA00022737"/>
    </source>
</evidence>
<keyword evidence="3 5" id="KW-0863">Zinc-finger</keyword>
<protein>
    <recommendedName>
        <fullName evidence="7">C2H2-type domain-containing protein</fullName>
    </recommendedName>
</protein>
<dbReference type="Pfam" id="PF13837">
    <property type="entry name" value="Myb_DNA-bind_4"/>
    <property type="match status" value="5"/>
</dbReference>
<dbReference type="PROSITE" id="PS50157">
    <property type="entry name" value="ZINC_FINGER_C2H2_2"/>
    <property type="match status" value="4"/>
</dbReference>
<keyword evidence="2" id="KW-0677">Repeat</keyword>
<dbReference type="GO" id="GO:0042162">
    <property type="term" value="F:telomeric DNA binding"/>
    <property type="evidence" value="ECO:0007669"/>
    <property type="project" value="TreeGrafter"/>
</dbReference>
<gene>
    <name evidence="8" type="ORF">J4Q44_G00030470</name>
</gene>
<evidence type="ECO:0000256" key="5">
    <source>
        <dbReference type="PROSITE-ProRule" id="PRU00042"/>
    </source>
</evidence>
<keyword evidence="4" id="KW-0862">Zinc</keyword>
<dbReference type="SUPFAM" id="SSF57667">
    <property type="entry name" value="beta-beta-alpha zinc fingers"/>
    <property type="match status" value="2"/>
</dbReference>
<feature type="compositionally biased region" description="Basic and acidic residues" evidence="6">
    <location>
        <begin position="546"/>
        <end position="562"/>
    </location>
</feature>
<feature type="domain" description="C2H2-type" evidence="7">
    <location>
        <begin position="672"/>
        <end position="699"/>
    </location>
</feature>
<dbReference type="GO" id="GO:0070187">
    <property type="term" value="C:shelterin complex"/>
    <property type="evidence" value="ECO:0007669"/>
    <property type="project" value="InterPro"/>
</dbReference>
<dbReference type="GO" id="GO:1904356">
    <property type="term" value="P:regulation of telomere maintenance via telomere lengthening"/>
    <property type="evidence" value="ECO:0007669"/>
    <property type="project" value="TreeGrafter"/>
</dbReference>
<dbReference type="PANTHER" id="PTHR15512:SF2">
    <property type="match status" value="1"/>
</dbReference>
<feature type="domain" description="C2H2-type" evidence="7">
    <location>
        <begin position="1605"/>
        <end position="1632"/>
    </location>
</feature>
<dbReference type="InterPro" id="IPR013087">
    <property type="entry name" value="Znf_C2H2_type"/>
</dbReference>
<keyword evidence="1" id="KW-0479">Metal-binding</keyword>
<dbReference type="FunFam" id="1.10.10.60:FF:000032">
    <property type="entry name" value="Zinc finger and SCAN domain-containing 20"/>
    <property type="match status" value="2"/>
</dbReference>
<feature type="domain" description="C2H2-type" evidence="7">
    <location>
        <begin position="700"/>
        <end position="727"/>
    </location>
</feature>
<dbReference type="InterPro" id="IPR036236">
    <property type="entry name" value="Znf_C2H2_sf"/>
</dbReference>
<evidence type="ECO:0000256" key="4">
    <source>
        <dbReference type="ARBA" id="ARBA00022833"/>
    </source>
</evidence>
<dbReference type="Pfam" id="PF00096">
    <property type="entry name" value="zf-C2H2"/>
    <property type="match status" value="4"/>
</dbReference>
<evidence type="ECO:0000259" key="7">
    <source>
        <dbReference type="PROSITE" id="PS50157"/>
    </source>
</evidence>
<organism evidence="8 9">
    <name type="scientific">Coregonus suidteri</name>
    <dbReference type="NCBI Taxonomy" id="861788"/>
    <lineage>
        <taxon>Eukaryota</taxon>
        <taxon>Metazoa</taxon>
        <taxon>Chordata</taxon>
        <taxon>Craniata</taxon>
        <taxon>Vertebrata</taxon>
        <taxon>Euteleostomi</taxon>
        <taxon>Actinopterygii</taxon>
        <taxon>Neopterygii</taxon>
        <taxon>Teleostei</taxon>
        <taxon>Protacanthopterygii</taxon>
        <taxon>Salmoniformes</taxon>
        <taxon>Salmonidae</taxon>
        <taxon>Coregoninae</taxon>
        <taxon>Coregonus</taxon>
    </lineage>
</organism>
<dbReference type="EMBL" id="JAGTTL010000002">
    <property type="protein sequence ID" value="KAK6327402.1"/>
    <property type="molecule type" value="Genomic_DNA"/>
</dbReference>
<dbReference type="SMART" id="SM00355">
    <property type="entry name" value="ZnF_C2H2"/>
    <property type="match status" value="4"/>
</dbReference>
<evidence type="ECO:0000256" key="6">
    <source>
        <dbReference type="SAM" id="MobiDB-lite"/>
    </source>
</evidence>
<feature type="region of interest" description="Disordered" evidence="6">
    <location>
        <begin position="1462"/>
        <end position="1487"/>
    </location>
</feature>
<evidence type="ECO:0000313" key="9">
    <source>
        <dbReference type="Proteomes" id="UP001356427"/>
    </source>
</evidence>
<feature type="region of interest" description="Disordered" evidence="6">
    <location>
        <begin position="540"/>
        <end position="568"/>
    </location>
</feature>
<keyword evidence="9" id="KW-1185">Reference proteome</keyword>
<accession>A0AAN8MHK0</accession>
<feature type="region of interest" description="Disordered" evidence="6">
    <location>
        <begin position="1279"/>
        <end position="1298"/>
    </location>
</feature>
<feature type="region of interest" description="Disordered" evidence="6">
    <location>
        <begin position="1335"/>
        <end position="1357"/>
    </location>
</feature>
<dbReference type="InterPro" id="IPR029400">
    <property type="entry name" value="TINF2_N"/>
</dbReference>
<dbReference type="CDD" id="cd11657">
    <property type="entry name" value="TIN2_N"/>
    <property type="match status" value="2"/>
</dbReference>
<dbReference type="GO" id="GO:0016233">
    <property type="term" value="P:telomere capping"/>
    <property type="evidence" value="ECO:0007669"/>
    <property type="project" value="InterPro"/>
</dbReference>
<dbReference type="PROSITE" id="PS00028">
    <property type="entry name" value="ZINC_FINGER_C2H2_1"/>
    <property type="match status" value="2"/>
</dbReference>
<evidence type="ECO:0000313" key="8">
    <source>
        <dbReference type="EMBL" id="KAK6327402.1"/>
    </source>
</evidence>
<feature type="domain" description="C2H2-type" evidence="7">
    <location>
        <begin position="1577"/>
        <end position="1604"/>
    </location>
</feature>
<dbReference type="InterPro" id="IPR044822">
    <property type="entry name" value="Myb_DNA-bind_4"/>
</dbReference>
<name>A0AAN8MHK0_9TELE</name>
<evidence type="ECO:0000256" key="1">
    <source>
        <dbReference type="ARBA" id="ARBA00022723"/>
    </source>
</evidence>